<evidence type="ECO:0000313" key="2">
    <source>
        <dbReference type="EMBL" id="TNH37565.1"/>
    </source>
</evidence>
<reference evidence="2 3" key="1">
    <citation type="submission" date="2019-06" db="EMBL/GenBank/DDBJ databases">
        <authorList>
            <person name="Li J."/>
        </authorList>
    </citation>
    <scope>NUCLEOTIDE SEQUENCE [LARGE SCALE GENOMIC DNA]</scope>
    <source>
        <strain evidence="2 3">CGMCC 1.8012</strain>
    </source>
</reference>
<proteinExistence type="predicted"/>
<evidence type="ECO:0000259" key="1">
    <source>
        <dbReference type="Pfam" id="PF00149"/>
    </source>
</evidence>
<comment type="caution">
    <text evidence="2">The sequence shown here is derived from an EMBL/GenBank/DDBJ whole genome shotgun (WGS) entry which is preliminary data.</text>
</comment>
<protein>
    <submittedName>
        <fullName evidence="2">Metallophosphoesterase</fullName>
    </submittedName>
</protein>
<dbReference type="AlphaFoldDB" id="A0A5C4R0R5"/>
<dbReference type="RefSeq" id="WP_139599783.1">
    <property type="nucleotide sequence ID" value="NZ_VDDC01000072.1"/>
</dbReference>
<evidence type="ECO:0000313" key="3">
    <source>
        <dbReference type="Proteomes" id="UP000304880"/>
    </source>
</evidence>
<dbReference type="GO" id="GO:0016787">
    <property type="term" value="F:hydrolase activity"/>
    <property type="evidence" value="ECO:0007669"/>
    <property type="project" value="InterPro"/>
</dbReference>
<dbReference type="InterPro" id="IPR004843">
    <property type="entry name" value="Calcineurin-like_PHP"/>
</dbReference>
<dbReference type="InterPro" id="IPR029052">
    <property type="entry name" value="Metallo-depent_PP-like"/>
</dbReference>
<feature type="domain" description="Calcineurin-like phosphoesterase" evidence="1">
    <location>
        <begin position="5"/>
        <end position="123"/>
    </location>
</feature>
<sequence>MAHFFTADTHFSDDSVRRFFSRPFASVEKMDAAMVERAAIVGAEDDLWIVGDFAACETDRGREAAQAAFWALSGRKHLVRGNHDPDWLVQTLPWASVHDLVEIEIMGNRFVLCHYPLVTWNGARAGTIQIFGHVHTRWRGAEGQINVGVEQWDFAPVKSDQAELAAMTMPPSRMHKKAEGLSQ</sequence>
<dbReference type="Pfam" id="PF00149">
    <property type="entry name" value="Metallophos"/>
    <property type="match status" value="1"/>
</dbReference>
<name>A0A5C4R0R5_9RHOB</name>
<keyword evidence="3" id="KW-1185">Reference proteome</keyword>
<dbReference type="Proteomes" id="UP000304880">
    <property type="component" value="Unassembled WGS sequence"/>
</dbReference>
<dbReference type="EMBL" id="VDDC01000072">
    <property type="protein sequence ID" value="TNH37565.1"/>
    <property type="molecule type" value="Genomic_DNA"/>
</dbReference>
<organism evidence="2 3">
    <name type="scientific">Paracoccus haeundaensis</name>
    <dbReference type="NCBI Taxonomy" id="225362"/>
    <lineage>
        <taxon>Bacteria</taxon>
        <taxon>Pseudomonadati</taxon>
        <taxon>Pseudomonadota</taxon>
        <taxon>Alphaproteobacteria</taxon>
        <taxon>Rhodobacterales</taxon>
        <taxon>Paracoccaceae</taxon>
        <taxon>Paracoccus</taxon>
    </lineage>
</organism>
<gene>
    <name evidence="2" type="ORF">FHD67_19640</name>
</gene>
<dbReference type="Gene3D" id="3.60.21.10">
    <property type="match status" value="1"/>
</dbReference>
<accession>A0A5C4R0R5</accession>
<dbReference type="SUPFAM" id="SSF56300">
    <property type="entry name" value="Metallo-dependent phosphatases"/>
    <property type="match status" value="1"/>
</dbReference>